<organism evidence="10 11">
    <name type="scientific">Pleurotus eryngii</name>
    <name type="common">Boletus of the steppes</name>
    <dbReference type="NCBI Taxonomy" id="5323"/>
    <lineage>
        <taxon>Eukaryota</taxon>
        <taxon>Fungi</taxon>
        <taxon>Dikarya</taxon>
        <taxon>Basidiomycota</taxon>
        <taxon>Agaricomycotina</taxon>
        <taxon>Agaricomycetes</taxon>
        <taxon>Agaricomycetidae</taxon>
        <taxon>Agaricales</taxon>
        <taxon>Pleurotineae</taxon>
        <taxon>Pleurotaceae</taxon>
        <taxon>Pleurotus</taxon>
    </lineage>
</organism>
<dbReference type="Gene3D" id="1.50.40.10">
    <property type="entry name" value="Mitochondrial carrier domain"/>
    <property type="match status" value="1"/>
</dbReference>
<name>A0A9P6A2U6_PLEER</name>
<reference evidence="10" key="1">
    <citation type="submission" date="2020-11" db="EMBL/GenBank/DDBJ databases">
        <authorList>
            <consortium name="DOE Joint Genome Institute"/>
            <person name="Ahrendt S."/>
            <person name="Riley R."/>
            <person name="Andreopoulos W."/>
            <person name="Labutti K."/>
            <person name="Pangilinan J."/>
            <person name="Ruiz-Duenas F.J."/>
            <person name="Barrasa J.M."/>
            <person name="Sanchez-Garcia M."/>
            <person name="Camarero S."/>
            <person name="Miyauchi S."/>
            <person name="Serrano A."/>
            <person name="Linde D."/>
            <person name="Babiker R."/>
            <person name="Drula E."/>
            <person name="Ayuso-Fernandez I."/>
            <person name="Pacheco R."/>
            <person name="Padilla G."/>
            <person name="Ferreira P."/>
            <person name="Barriuso J."/>
            <person name="Kellner H."/>
            <person name="Castanera R."/>
            <person name="Alfaro M."/>
            <person name="Ramirez L."/>
            <person name="Pisabarro A.G."/>
            <person name="Kuo A."/>
            <person name="Tritt A."/>
            <person name="Lipzen A."/>
            <person name="He G."/>
            <person name="Yan M."/>
            <person name="Ng V."/>
            <person name="Cullen D."/>
            <person name="Martin F."/>
            <person name="Rosso M.-N."/>
            <person name="Henrissat B."/>
            <person name="Hibbett D."/>
            <person name="Martinez A.T."/>
            <person name="Grigoriev I.V."/>
        </authorList>
    </citation>
    <scope>NUCLEOTIDE SEQUENCE</scope>
    <source>
        <strain evidence="10">ATCC 90797</strain>
    </source>
</reference>
<dbReference type="GO" id="GO:0006862">
    <property type="term" value="P:nucleotide transport"/>
    <property type="evidence" value="ECO:0007669"/>
    <property type="project" value="InterPro"/>
</dbReference>
<comment type="similarity">
    <text evidence="2 9">Belongs to the mitochondrial carrier (TC 2.A.29) family.</text>
</comment>
<evidence type="ECO:0000256" key="4">
    <source>
        <dbReference type="ARBA" id="ARBA00022692"/>
    </source>
</evidence>
<keyword evidence="11" id="KW-1185">Reference proteome</keyword>
<dbReference type="GO" id="GO:0055085">
    <property type="term" value="P:transmembrane transport"/>
    <property type="evidence" value="ECO:0007669"/>
    <property type="project" value="InterPro"/>
</dbReference>
<keyword evidence="3 9" id="KW-0813">Transport</keyword>
<dbReference type="GO" id="GO:0016020">
    <property type="term" value="C:membrane"/>
    <property type="evidence" value="ECO:0007669"/>
    <property type="project" value="UniProtKB-SubCell"/>
</dbReference>
<sequence>MAQQPPSFFPTTALDHAAAGLGAGVVAVMCMHPLDLLKVKFQVETGPAKGGIGKQIWYSLCDIRRQDGWKGLYRGIGPNIAGNASSWGFYFLFYNMLKKRAGGGDPNAPLSAPSYLLCSAQASAVTAIMTNPIWVVKVRMFTTKPGSSTAYRSLWHGLSSIYHSEGTAGLFRGTSLALFGVSNGAIQFMAYEKMKKWGFDRKRKQFQHSGRTMTPADDKLSNTSYTVMSGASKLGALSITYPYQVIRSRLQNNATAHLYPTIPATIHRTWLEEGLRGFYRGLGTNLVRVLPGTCVTFVVYENIAWLLRTTASNREEKRRERTNS</sequence>
<protein>
    <submittedName>
        <fullName evidence="10">Mitochondrial carrier</fullName>
    </submittedName>
</protein>
<evidence type="ECO:0000313" key="10">
    <source>
        <dbReference type="EMBL" id="KAF9498221.1"/>
    </source>
</evidence>
<dbReference type="PROSITE" id="PS50920">
    <property type="entry name" value="SOLCAR"/>
    <property type="match status" value="3"/>
</dbReference>
<keyword evidence="5" id="KW-0677">Repeat</keyword>
<dbReference type="EMBL" id="MU154538">
    <property type="protein sequence ID" value="KAF9498221.1"/>
    <property type="molecule type" value="Genomic_DNA"/>
</dbReference>
<dbReference type="SUPFAM" id="SSF103506">
    <property type="entry name" value="Mitochondrial carrier"/>
    <property type="match status" value="1"/>
</dbReference>
<feature type="repeat" description="Solcar" evidence="8">
    <location>
        <begin position="224"/>
        <end position="306"/>
    </location>
</feature>
<dbReference type="Pfam" id="PF00153">
    <property type="entry name" value="Mito_carr"/>
    <property type="match status" value="3"/>
</dbReference>
<dbReference type="PANTHER" id="PTHR45683">
    <property type="entry name" value="MITOCHONDRIAL NICOTINAMIDE ADENINE DINUCLEOTIDE TRANSPORTER 1-RELATED-RELATED"/>
    <property type="match status" value="1"/>
</dbReference>
<evidence type="ECO:0000256" key="6">
    <source>
        <dbReference type="ARBA" id="ARBA00022989"/>
    </source>
</evidence>
<evidence type="ECO:0000256" key="3">
    <source>
        <dbReference type="ARBA" id="ARBA00022448"/>
    </source>
</evidence>
<dbReference type="OrthoDB" id="428293at2759"/>
<accession>A0A9P6A2U6</accession>
<keyword evidence="4 8" id="KW-0812">Transmembrane</keyword>
<evidence type="ECO:0000256" key="2">
    <source>
        <dbReference type="ARBA" id="ARBA00006375"/>
    </source>
</evidence>
<feature type="repeat" description="Solcar" evidence="8">
    <location>
        <begin position="110"/>
        <end position="197"/>
    </location>
</feature>
<evidence type="ECO:0000256" key="7">
    <source>
        <dbReference type="ARBA" id="ARBA00023136"/>
    </source>
</evidence>
<dbReference type="InterPro" id="IPR023395">
    <property type="entry name" value="MCP_dom_sf"/>
</dbReference>
<proteinExistence type="inferred from homology"/>
<gene>
    <name evidence="10" type="ORF">BDN71DRAFT_1487652</name>
</gene>
<dbReference type="InterPro" id="IPR018108">
    <property type="entry name" value="MCP_transmembrane"/>
</dbReference>
<evidence type="ECO:0000256" key="8">
    <source>
        <dbReference type="PROSITE-ProRule" id="PRU00282"/>
    </source>
</evidence>
<keyword evidence="6" id="KW-1133">Transmembrane helix</keyword>
<dbReference type="AlphaFoldDB" id="A0A9P6A2U6"/>
<comment type="subcellular location">
    <subcellularLocation>
        <location evidence="1">Membrane</location>
        <topology evidence="1">Multi-pass membrane protein</topology>
    </subcellularLocation>
</comment>
<evidence type="ECO:0000256" key="1">
    <source>
        <dbReference type="ARBA" id="ARBA00004141"/>
    </source>
</evidence>
<dbReference type="InterPro" id="IPR044712">
    <property type="entry name" value="SLC25A32-like"/>
</dbReference>
<comment type="caution">
    <text evidence="10">The sequence shown here is derived from an EMBL/GenBank/DDBJ whole genome shotgun (WGS) entry which is preliminary data.</text>
</comment>
<feature type="repeat" description="Solcar" evidence="8">
    <location>
        <begin position="11"/>
        <end position="100"/>
    </location>
</feature>
<dbReference type="Proteomes" id="UP000807025">
    <property type="component" value="Unassembled WGS sequence"/>
</dbReference>
<evidence type="ECO:0000256" key="9">
    <source>
        <dbReference type="RuleBase" id="RU000488"/>
    </source>
</evidence>
<evidence type="ECO:0000313" key="11">
    <source>
        <dbReference type="Proteomes" id="UP000807025"/>
    </source>
</evidence>
<keyword evidence="7 8" id="KW-0472">Membrane</keyword>
<evidence type="ECO:0000256" key="5">
    <source>
        <dbReference type="ARBA" id="ARBA00022737"/>
    </source>
</evidence>